<dbReference type="GO" id="GO:0004417">
    <property type="term" value="F:hydroxyethylthiazole kinase activity"/>
    <property type="evidence" value="ECO:0007669"/>
    <property type="project" value="UniProtKB-EC"/>
</dbReference>
<dbReference type="PANTHER" id="PTHR20857:SF23">
    <property type="entry name" value="THIAMINE BIOSYNTHETIC BIFUNCTIONAL ENZYME"/>
    <property type="match status" value="1"/>
</dbReference>
<accession>A0A2V1E235</accession>
<evidence type="ECO:0000313" key="21">
    <source>
        <dbReference type="Proteomes" id="UP000244855"/>
    </source>
</evidence>
<dbReference type="GO" id="GO:0009229">
    <property type="term" value="P:thiamine diphosphate biosynthetic process"/>
    <property type="evidence" value="ECO:0007669"/>
    <property type="project" value="UniProtKB-UniPathway"/>
</dbReference>
<dbReference type="GO" id="GO:0005737">
    <property type="term" value="C:cytoplasm"/>
    <property type="evidence" value="ECO:0007669"/>
    <property type="project" value="TreeGrafter"/>
</dbReference>
<evidence type="ECO:0000259" key="19">
    <source>
        <dbReference type="Pfam" id="PF02581"/>
    </source>
</evidence>
<evidence type="ECO:0000313" key="20">
    <source>
        <dbReference type="EMBL" id="PVI04618.1"/>
    </source>
</evidence>
<evidence type="ECO:0000256" key="15">
    <source>
        <dbReference type="ARBA" id="ARBA00047883"/>
    </source>
</evidence>
<dbReference type="InterPro" id="IPR013785">
    <property type="entry name" value="Aldolase_TIM"/>
</dbReference>
<comment type="pathway">
    <text evidence="4">Cofactor biosynthesis; thiamine diphosphate biosynthesis; 4-methyl-5-(2-phosphoethyl)-thiazole from 5-(2-hydroxyethyl)-4-methylthiazole: step 1/1.</text>
</comment>
<comment type="pathway">
    <text evidence="5">Cofactor biosynthesis; thiamine diphosphate biosynthesis; thiamine phosphate from 4-amino-2-methyl-5-diphosphomethylpyrimidine and 4-methyl-5-(2-phosphoethyl)-thiazole: step 1/1.</text>
</comment>
<evidence type="ECO:0000256" key="4">
    <source>
        <dbReference type="ARBA" id="ARBA00004868"/>
    </source>
</evidence>
<dbReference type="PRINTS" id="PR01099">
    <property type="entry name" value="HYETHTZKNASE"/>
</dbReference>
<evidence type="ECO:0000256" key="7">
    <source>
        <dbReference type="ARBA" id="ARBA00022723"/>
    </source>
</evidence>
<dbReference type="CDD" id="cd01170">
    <property type="entry name" value="THZ_kinase"/>
    <property type="match status" value="1"/>
</dbReference>
<dbReference type="NCBIfam" id="TIGR00693">
    <property type="entry name" value="thiE"/>
    <property type="match status" value="1"/>
</dbReference>
<dbReference type="PANTHER" id="PTHR20857">
    <property type="entry name" value="THIAMINE-PHOSPHATE PYROPHOSPHORYLASE"/>
    <property type="match status" value="1"/>
</dbReference>
<keyword evidence="8" id="KW-0547">Nucleotide-binding</keyword>
<evidence type="ECO:0000256" key="3">
    <source>
        <dbReference type="ARBA" id="ARBA00003814"/>
    </source>
</evidence>
<comment type="cofactor">
    <cofactor evidence="2">
        <name>Mg(2+)</name>
        <dbReference type="ChEBI" id="CHEBI:18420"/>
    </cofactor>
</comment>
<comment type="catalytic activity">
    <reaction evidence="14">
        <text>2-(2-carboxy-4-methylthiazol-5-yl)ethyl phosphate + 4-amino-2-methyl-5-(diphosphooxymethyl)pyrimidine + 2 H(+) = thiamine phosphate + CO2 + diphosphate</text>
        <dbReference type="Rhea" id="RHEA:47848"/>
        <dbReference type="ChEBI" id="CHEBI:15378"/>
        <dbReference type="ChEBI" id="CHEBI:16526"/>
        <dbReference type="ChEBI" id="CHEBI:33019"/>
        <dbReference type="ChEBI" id="CHEBI:37575"/>
        <dbReference type="ChEBI" id="CHEBI:57841"/>
        <dbReference type="ChEBI" id="CHEBI:62890"/>
        <dbReference type="EC" id="2.5.1.3"/>
    </reaction>
</comment>
<dbReference type="HAMAP" id="MF_00228">
    <property type="entry name" value="Thz_kinase"/>
    <property type="match status" value="1"/>
</dbReference>
<evidence type="ECO:0000256" key="10">
    <source>
        <dbReference type="ARBA" id="ARBA00022840"/>
    </source>
</evidence>
<keyword evidence="6" id="KW-0808">Transferase</keyword>
<keyword evidence="10" id="KW-0067">ATP-binding</keyword>
<dbReference type="GO" id="GO:0004789">
    <property type="term" value="F:thiamine-phosphate diphosphorylase activity"/>
    <property type="evidence" value="ECO:0007669"/>
    <property type="project" value="UniProtKB-EC"/>
</dbReference>
<evidence type="ECO:0000256" key="6">
    <source>
        <dbReference type="ARBA" id="ARBA00022679"/>
    </source>
</evidence>
<dbReference type="GO" id="GO:0009228">
    <property type="term" value="P:thiamine biosynthetic process"/>
    <property type="evidence" value="ECO:0007669"/>
    <property type="project" value="UniProtKB-KW"/>
</dbReference>
<dbReference type="InterPro" id="IPR034291">
    <property type="entry name" value="TMP_synthase"/>
</dbReference>
<gene>
    <name evidence="20" type="ORF">DM02DRAFT_168281</name>
</gene>
<dbReference type="Gene3D" id="3.20.20.70">
    <property type="entry name" value="Aldolase class I"/>
    <property type="match status" value="1"/>
</dbReference>
<reference evidence="20 21" key="1">
    <citation type="journal article" date="2018" name="Sci. Rep.">
        <title>Comparative genomics provides insights into the lifestyle and reveals functional heterogeneity of dark septate endophytic fungi.</title>
        <authorList>
            <person name="Knapp D.G."/>
            <person name="Nemeth J.B."/>
            <person name="Barry K."/>
            <person name="Hainaut M."/>
            <person name="Henrissat B."/>
            <person name="Johnson J."/>
            <person name="Kuo A."/>
            <person name="Lim J.H.P."/>
            <person name="Lipzen A."/>
            <person name="Nolan M."/>
            <person name="Ohm R.A."/>
            <person name="Tamas L."/>
            <person name="Grigoriev I.V."/>
            <person name="Spatafora J.W."/>
            <person name="Nagy L.G."/>
            <person name="Kovacs G.M."/>
        </authorList>
    </citation>
    <scope>NUCLEOTIDE SEQUENCE [LARGE SCALE GENOMIC DNA]</scope>
    <source>
        <strain evidence="20 21">DSE2036</strain>
    </source>
</reference>
<proteinExistence type="inferred from homology"/>
<keyword evidence="7" id="KW-0479">Metal-binding</keyword>
<dbReference type="SUPFAM" id="SSF51391">
    <property type="entry name" value="Thiamin phosphate synthase"/>
    <property type="match status" value="1"/>
</dbReference>
<evidence type="ECO:0000256" key="2">
    <source>
        <dbReference type="ARBA" id="ARBA00001946"/>
    </source>
</evidence>
<evidence type="ECO:0000256" key="8">
    <source>
        <dbReference type="ARBA" id="ARBA00022741"/>
    </source>
</evidence>
<dbReference type="GO" id="GO:0005524">
    <property type="term" value="F:ATP binding"/>
    <property type="evidence" value="ECO:0007669"/>
    <property type="project" value="UniProtKB-KW"/>
</dbReference>
<dbReference type="HAMAP" id="MF_00097">
    <property type="entry name" value="TMP_synthase"/>
    <property type="match status" value="1"/>
</dbReference>
<keyword evidence="11" id="KW-0460">Magnesium</keyword>
<evidence type="ECO:0000256" key="1">
    <source>
        <dbReference type="ARBA" id="ARBA00001771"/>
    </source>
</evidence>
<dbReference type="Pfam" id="PF02110">
    <property type="entry name" value="HK"/>
    <property type="match status" value="2"/>
</dbReference>
<dbReference type="Gene3D" id="3.40.1190.20">
    <property type="match status" value="1"/>
</dbReference>
<feature type="domain" description="Thiamine phosphate synthase/TenI" evidence="19">
    <location>
        <begin position="9"/>
        <end position="189"/>
    </location>
</feature>
<evidence type="ECO:0000256" key="13">
    <source>
        <dbReference type="ARBA" id="ARBA00047334"/>
    </source>
</evidence>
<evidence type="ECO:0000256" key="14">
    <source>
        <dbReference type="ARBA" id="ARBA00047851"/>
    </source>
</evidence>
<evidence type="ECO:0000256" key="5">
    <source>
        <dbReference type="ARBA" id="ARBA00005165"/>
    </source>
</evidence>
<dbReference type="FunFam" id="3.20.20.70:FF:000104">
    <property type="entry name" value="Thiamine biosynthetic bifunctional enzyme"/>
    <property type="match status" value="1"/>
</dbReference>
<evidence type="ECO:0000256" key="11">
    <source>
        <dbReference type="ARBA" id="ARBA00022842"/>
    </source>
</evidence>
<dbReference type="EMBL" id="KZ805320">
    <property type="protein sequence ID" value="PVI04618.1"/>
    <property type="molecule type" value="Genomic_DNA"/>
</dbReference>
<protein>
    <submittedName>
        <fullName evidence="20">TMP-TENI-domain-containing protein</fullName>
    </submittedName>
</protein>
<dbReference type="Proteomes" id="UP000244855">
    <property type="component" value="Unassembled WGS sequence"/>
</dbReference>
<dbReference type="CDD" id="cd00564">
    <property type="entry name" value="TMP_TenI"/>
    <property type="match status" value="1"/>
</dbReference>
<dbReference type="UniPathway" id="UPA00060">
    <property type="reaction ID" value="UER00139"/>
</dbReference>
<comment type="function">
    <text evidence="3">Condenses 4-methyl-5-(beta-hydroxyethyl)thiazole monophosphate (THZ-P) and 2-methyl-4-amino-5-hydroxymethyl pyrimidine pyrophosphate (HMP-PP) to form thiamine monophosphate (TMP).</text>
</comment>
<dbReference type="InterPro" id="IPR022998">
    <property type="entry name" value="ThiamineP_synth_TenI"/>
</dbReference>
<dbReference type="AlphaFoldDB" id="A0A2V1E235"/>
<dbReference type="SUPFAM" id="SSF53613">
    <property type="entry name" value="Ribokinase-like"/>
    <property type="match status" value="1"/>
</dbReference>
<feature type="compositionally biased region" description="Polar residues" evidence="18">
    <location>
        <begin position="420"/>
        <end position="429"/>
    </location>
</feature>
<evidence type="ECO:0000256" key="17">
    <source>
        <dbReference type="ARBA" id="ARBA00061283"/>
    </source>
</evidence>
<keyword evidence="21" id="KW-1185">Reference proteome</keyword>
<dbReference type="GO" id="GO:0000287">
    <property type="term" value="F:magnesium ion binding"/>
    <property type="evidence" value="ECO:0007669"/>
    <property type="project" value="InterPro"/>
</dbReference>
<organism evidence="20 21">
    <name type="scientific">Periconia macrospinosa</name>
    <dbReference type="NCBI Taxonomy" id="97972"/>
    <lineage>
        <taxon>Eukaryota</taxon>
        <taxon>Fungi</taxon>
        <taxon>Dikarya</taxon>
        <taxon>Ascomycota</taxon>
        <taxon>Pezizomycotina</taxon>
        <taxon>Dothideomycetes</taxon>
        <taxon>Pleosporomycetidae</taxon>
        <taxon>Pleosporales</taxon>
        <taxon>Massarineae</taxon>
        <taxon>Periconiaceae</taxon>
        <taxon>Periconia</taxon>
    </lineage>
</organism>
<keyword evidence="12" id="KW-0784">Thiamine biosynthesis</keyword>
<evidence type="ECO:0000256" key="18">
    <source>
        <dbReference type="SAM" id="MobiDB-lite"/>
    </source>
</evidence>
<keyword evidence="9" id="KW-0418">Kinase</keyword>
<dbReference type="InterPro" id="IPR029056">
    <property type="entry name" value="Ribokinase-like"/>
</dbReference>
<name>A0A2V1E235_9PLEO</name>
<comment type="similarity">
    <text evidence="17">In the N-terminal section; belongs to the thiamine-phosphate synthase family.</text>
</comment>
<dbReference type="InterPro" id="IPR000417">
    <property type="entry name" value="Hyethyz_kinase"/>
</dbReference>
<evidence type="ECO:0000256" key="9">
    <source>
        <dbReference type="ARBA" id="ARBA00022777"/>
    </source>
</evidence>
<comment type="similarity">
    <text evidence="16">In the C-terminal section; belongs to the Thz kinase family.</text>
</comment>
<dbReference type="Pfam" id="PF02581">
    <property type="entry name" value="TMP-TENI"/>
    <property type="match status" value="1"/>
</dbReference>
<dbReference type="STRING" id="97972.A0A2V1E235"/>
<dbReference type="OrthoDB" id="4994at2759"/>
<feature type="region of interest" description="Disordered" evidence="18">
    <location>
        <begin position="393"/>
        <end position="429"/>
    </location>
</feature>
<comment type="catalytic activity">
    <reaction evidence="13">
        <text>4-methyl-5-(2-phosphooxyethyl)-thiazole + 4-amino-2-methyl-5-(diphosphooxymethyl)pyrimidine + H(+) = thiamine phosphate + diphosphate</text>
        <dbReference type="Rhea" id="RHEA:22328"/>
        <dbReference type="ChEBI" id="CHEBI:15378"/>
        <dbReference type="ChEBI" id="CHEBI:33019"/>
        <dbReference type="ChEBI" id="CHEBI:37575"/>
        <dbReference type="ChEBI" id="CHEBI:57841"/>
        <dbReference type="ChEBI" id="CHEBI:58296"/>
        <dbReference type="EC" id="2.5.1.3"/>
    </reaction>
</comment>
<evidence type="ECO:0000256" key="16">
    <source>
        <dbReference type="ARBA" id="ARBA00061146"/>
    </source>
</evidence>
<dbReference type="InterPro" id="IPR036206">
    <property type="entry name" value="ThiamineP_synth_sf"/>
</dbReference>
<comment type="catalytic activity">
    <reaction evidence="1">
        <text>5-(2-hydroxyethyl)-4-methylthiazole + ATP = 4-methyl-5-(2-phosphooxyethyl)-thiazole + ADP + H(+)</text>
        <dbReference type="Rhea" id="RHEA:24212"/>
        <dbReference type="ChEBI" id="CHEBI:15378"/>
        <dbReference type="ChEBI" id="CHEBI:17957"/>
        <dbReference type="ChEBI" id="CHEBI:30616"/>
        <dbReference type="ChEBI" id="CHEBI:58296"/>
        <dbReference type="ChEBI" id="CHEBI:456216"/>
        <dbReference type="EC" id="2.7.1.50"/>
    </reaction>
</comment>
<feature type="compositionally biased region" description="Low complexity" evidence="18">
    <location>
        <begin position="397"/>
        <end position="419"/>
    </location>
</feature>
<sequence>MKPEVDYSLYLVTDSTEAILGNRDLISVVEQALQGGVTIVQYRDKTSDTGVLIRIARALHEKCKQYSIPLIINDRVDVALAVGCEGVHLGQDDMSVTDARNILGPSKIIGATVSSVEEARIAVERGADYLGIGTLYATNTKKNTKDIIGIAGTRKILESLSHPTSSAAAKQIKTVCIGGINATNIQRILYQLHYSPFSSPSPPTIKPISGAAIVSAIIASSTPKHASSLLRSLITTSTTHPTFLPSNFSPSPSLPSPQTLLNATLTLHKTNPLTHNMTNLVVQNLAANVALNIGASPIMSTNGTEARDLAALHGALVVNMGTSTPEALTQYKLAIEAYNAVGGPVILDPVGAGATAARKDALRFLLGVGYFTVIKGNESEILEVARASHIPIPIPIPSSSSTTTPSPSSSPEQPQPQQQRGVDSTHTLTHPSKLSLVKTLASTLRCTILMTGPTDILSNGTTTLSIKNGHEYLGRVTGTGCTLGTTISAYLAAAAAASSTSSSSSPNDSHGPESKDEVKNIGVLEAALASVLHFEIAAEDAAASLDVKGAGSFVPAFLDALAAYREGVVEGRLGEEWLRGRMRVE</sequence>
<evidence type="ECO:0000256" key="12">
    <source>
        <dbReference type="ARBA" id="ARBA00022977"/>
    </source>
</evidence>
<comment type="catalytic activity">
    <reaction evidence="15">
        <text>2-[(2R,5Z)-2-carboxy-4-methylthiazol-5(2H)-ylidene]ethyl phosphate + 4-amino-2-methyl-5-(diphosphooxymethyl)pyrimidine + 2 H(+) = thiamine phosphate + CO2 + diphosphate</text>
        <dbReference type="Rhea" id="RHEA:47844"/>
        <dbReference type="ChEBI" id="CHEBI:15378"/>
        <dbReference type="ChEBI" id="CHEBI:16526"/>
        <dbReference type="ChEBI" id="CHEBI:33019"/>
        <dbReference type="ChEBI" id="CHEBI:37575"/>
        <dbReference type="ChEBI" id="CHEBI:57841"/>
        <dbReference type="ChEBI" id="CHEBI:62899"/>
        <dbReference type="EC" id="2.5.1.3"/>
    </reaction>
</comment>